<reference evidence="1 2" key="1">
    <citation type="journal article" date="2019" name="Genome Biol. Evol.">
        <title>Whole-Genome Sequencing of the Giant Devil Catfish, Bagarius yarrelli.</title>
        <authorList>
            <person name="Jiang W."/>
            <person name="Lv Y."/>
            <person name="Cheng L."/>
            <person name="Yang K."/>
            <person name="Chao B."/>
            <person name="Wang X."/>
            <person name="Li Y."/>
            <person name="Pan X."/>
            <person name="You X."/>
            <person name="Zhang Y."/>
            <person name="Yang J."/>
            <person name="Li J."/>
            <person name="Zhang X."/>
            <person name="Liu S."/>
            <person name="Sun C."/>
            <person name="Yang J."/>
            <person name="Shi Q."/>
        </authorList>
    </citation>
    <scope>NUCLEOTIDE SEQUENCE [LARGE SCALE GENOMIC DNA]</scope>
    <source>
        <strain evidence="1">JWS20170419001</strain>
        <tissue evidence="1">Muscle</tissue>
    </source>
</reference>
<evidence type="ECO:0000313" key="1">
    <source>
        <dbReference type="EMBL" id="TSK18053.1"/>
    </source>
</evidence>
<dbReference type="Proteomes" id="UP000319801">
    <property type="component" value="Unassembled WGS sequence"/>
</dbReference>
<name>A0A556TL36_BAGYA</name>
<evidence type="ECO:0000313" key="2">
    <source>
        <dbReference type="Proteomes" id="UP000319801"/>
    </source>
</evidence>
<dbReference type="EMBL" id="VCAZ01000004">
    <property type="protein sequence ID" value="TSK18053.1"/>
    <property type="molecule type" value="Genomic_DNA"/>
</dbReference>
<protein>
    <submittedName>
        <fullName evidence="1">Uncharacterized protein</fullName>
    </submittedName>
</protein>
<dbReference type="AlphaFoldDB" id="A0A556TL36"/>
<sequence length="70" mass="7703">MALGLRSITRHQRTGLYIHRRSVWGTAAEPPTSSGCCWFDRTVLVDVKQSEDPSTISVTDEAAAKEQRAG</sequence>
<proteinExistence type="predicted"/>
<keyword evidence="2" id="KW-1185">Reference proteome</keyword>
<gene>
    <name evidence="1" type="ORF">Baya_1433</name>
</gene>
<accession>A0A556TL36</accession>
<comment type="caution">
    <text evidence="1">The sequence shown here is derived from an EMBL/GenBank/DDBJ whole genome shotgun (WGS) entry which is preliminary data.</text>
</comment>
<organism evidence="1 2">
    <name type="scientific">Bagarius yarrelli</name>
    <name type="common">Goonch</name>
    <name type="synonym">Bagrus yarrelli</name>
    <dbReference type="NCBI Taxonomy" id="175774"/>
    <lineage>
        <taxon>Eukaryota</taxon>
        <taxon>Metazoa</taxon>
        <taxon>Chordata</taxon>
        <taxon>Craniata</taxon>
        <taxon>Vertebrata</taxon>
        <taxon>Euteleostomi</taxon>
        <taxon>Actinopterygii</taxon>
        <taxon>Neopterygii</taxon>
        <taxon>Teleostei</taxon>
        <taxon>Ostariophysi</taxon>
        <taxon>Siluriformes</taxon>
        <taxon>Sisoridae</taxon>
        <taxon>Sisorinae</taxon>
        <taxon>Bagarius</taxon>
    </lineage>
</organism>